<evidence type="ECO:0000313" key="6">
    <source>
        <dbReference type="Proteomes" id="UP000663856"/>
    </source>
</evidence>
<proteinExistence type="predicted"/>
<dbReference type="CDD" id="cd05819">
    <property type="entry name" value="NHL"/>
    <property type="match status" value="1"/>
</dbReference>
<dbReference type="EMBL" id="CAJNRF010012867">
    <property type="protein sequence ID" value="CAF2145081.1"/>
    <property type="molecule type" value="Genomic_DNA"/>
</dbReference>
<dbReference type="InterPro" id="IPR011042">
    <property type="entry name" value="6-blade_b-propeller_TolB-like"/>
</dbReference>
<feature type="repeat" description="NHL" evidence="2">
    <location>
        <begin position="736"/>
        <end position="773"/>
    </location>
</feature>
<dbReference type="Proteomes" id="UP000663856">
    <property type="component" value="Unassembled WGS sequence"/>
</dbReference>
<feature type="transmembrane region" description="Helical" evidence="4">
    <location>
        <begin position="28"/>
        <end position="50"/>
    </location>
</feature>
<dbReference type="Gene3D" id="2.120.10.30">
    <property type="entry name" value="TolB, C-terminal domain"/>
    <property type="match status" value="2"/>
</dbReference>
<protein>
    <submittedName>
        <fullName evidence="5">Uncharacterized protein</fullName>
    </submittedName>
</protein>
<evidence type="ECO:0000256" key="2">
    <source>
        <dbReference type="PROSITE-ProRule" id="PRU00504"/>
    </source>
</evidence>
<keyword evidence="1" id="KW-0677">Repeat</keyword>
<dbReference type="InterPro" id="IPR001258">
    <property type="entry name" value="NHL_repeat"/>
</dbReference>
<evidence type="ECO:0000256" key="1">
    <source>
        <dbReference type="ARBA" id="ARBA00022737"/>
    </source>
</evidence>
<dbReference type="SUPFAM" id="SSF141571">
    <property type="entry name" value="Pentapeptide repeat-like"/>
    <property type="match status" value="2"/>
</dbReference>
<dbReference type="Pfam" id="PF00805">
    <property type="entry name" value="Pentapeptide"/>
    <property type="match status" value="4"/>
</dbReference>
<dbReference type="PANTHER" id="PTHR14136">
    <property type="entry name" value="BTB_POZ DOMAIN-CONTAINING PROTEIN KCTD9"/>
    <property type="match status" value="1"/>
</dbReference>
<evidence type="ECO:0000256" key="3">
    <source>
        <dbReference type="SAM" id="MobiDB-lite"/>
    </source>
</evidence>
<sequence length="789" mass="88276">MTAREKSTQTDQSLVATGSLFSLRLKDVLKFISSLLLPLTLGVFTVIITVQQHEVVKQQREQDRRSSELQREQEKHLNDERYKNDRLDSYIKEMGKLLEKHDGSIISSDVGTTLARVKTLNIFRQLDPQRTARVIRFLYEAKQLTDTRENRSLDLSTAELFDADFRNSSINKKKLNNLSLTSMYLSNTTFIGLEMGDINFAGTQFNIVNLSLSNISHGNFSSTTFNNANFSHANLSDTTFEKAQLKNMYFSYTHMKNVGFTCSSLRNINFSNVSLINVELSSTRFEHANFTHAQLFNTSFKSGTLQNVDFSFALMNDVDFSSIMKLSNVNFSYARLGNVNFSGAQLVNASFLSAELSYSDFQNAQFQNTSFSFVILVSANFERAQASFTNFGQANAILARFDGANLNYSNFSHANIKRASFVRAHLTEVVFSRVNLYKVNFTGNNITDEQLHSALSIQDVLLQNETLARDTNLINNGQHDCTSSGINGWTLKRGNVSKVMFDKNSINCQFTLQSISAGATMYQRVILSGRWDSSSWSYSQAVLRANMSIGIAVELRAISSNDLVLARHSLFNIPANAKWTQNGVTIAGGHGIVNNTNQLNSPFGLFVDDDQTMVIADVWNHRIIQWKNGDTTNGQVVAGGKGNGNGLHQLDRPADGLIGKETDSLIICDRGNRRVVRWSRRSGTTQGEILIDNIYCFGLAMDEQRYLYVSDAGKHEVRRYRLDEKNDTLVAGGNGKGSGLNQLNEPRYLFVDRQQNVYVSDYDNHRVLKWAKGAKEGIVVAGGQGYGVL</sequence>
<keyword evidence="4" id="KW-0812">Transmembrane</keyword>
<dbReference type="Gene3D" id="2.160.20.80">
    <property type="entry name" value="E3 ubiquitin-protein ligase SopA"/>
    <property type="match status" value="2"/>
</dbReference>
<keyword evidence="4" id="KW-1133">Transmembrane helix</keyword>
<reference evidence="5" key="1">
    <citation type="submission" date="2021-02" db="EMBL/GenBank/DDBJ databases">
        <authorList>
            <person name="Nowell W R."/>
        </authorList>
    </citation>
    <scope>NUCLEOTIDE SEQUENCE</scope>
</reference>
<comment type="caution">
    <text evidence="5">The sequence shown here is derived from an EMBL/GenBank/DDBJ whole genome shotgun (WGS) entry which is preliminary data.</text>
</comment>
<dbReference type="SUPFAM" id="SSF101898">
    <property type="entry name" value="NHL repeat"/>
    <property type="match status" value="1"/>
</dbReference>
<dbReference type="AlphaFoldDB" id="A0A816XC53"/>
<feature type="region of interest" description="Disordered" evidence="3">
    <location>
        <begin position="59"/>
        <end position="78"/>
    </location>
</feature>
<gene>
    <name evidence="5" type="ORF">WKI299_LOCUS29103</name>
</gene>
<dbReference type="InterPro" id="IPR051082">
    <property type="entry name" value="Pentapeptide-BTB/POZ_domain"/>
</dbReference>
<keyword evidence="4" id="KW-0472">Membrane</keyword>
<evidence type="ECO:0000313" key="5">
    <source>
        <dbReference type="EMBL" id="CAF2145081.1"/>
    </source>
</evidence>
<dbReference type="PROSITE" id="PS51125">
    <property type="entry name" value="NHL"/>
    <property type="match status" value="1"/>
</dbReference>
<accession>A0A816XC53</accession>
<dbReference type="InterPro" id="IPR001646">
    <property type="entry name" value="5peptide_repeat"/>
</dbReference>
<organism evidence="5 6">
    <name type="scientific">Rotaria magnacalcarata</name>
    <dbReference type="NCBI Taxonomy" id="392030"/>
    <lineage>
        <taxon>Eukaryota</taxon>
        <taxon>Metazoa</taxon>
        <taxon>Spiralia</taxon>
        <taxon>Gnathifera</taxon>
        <taxon>Rotifera</taxon>
        <taxon>Eurotatoria</taxon>
        <taxon>Bdelloidea</taxon>
        <taxon>Philodinida</taxon>
        <taxon>Philodinidae</taxon>
        <taxon>Rotaria</taxon>
    </lineage>
</organism>
<name>A0A816XC53_9BILA</name>
<dbReference type="PANTHER" id="PTHR14136:SF17">
    <property type="entry name" value="BTB_POZ DOMAIN-CONTAINING PROTEIN KCTD9"/>
    <property type="match status" value="1"/>
</dbReference>
<evidence type="ECO:0000256" key="4">
    <source>
        <dbReference type="SAM" id="Phobius"/>
    </source>
</evidence>